<dbReference type="InterPro" id="IPR007848">
    <property type="entry name" value="Small_mtfrase_dom"/>
</dbReference>
<dbReference type="PANTHER" id="PTHR18895">
    <property type="entry name" value="HEMK METHYLTRANSFERASE"/>
    <property type="match status" value="1"/>
</dbReference>
<dbReference type="InterPro" id="IPR029063">
    <property type="entry name" value="SAM-dependent_MTases_sf"/>
</dbReference>
<comment type="catalytic activity">
    <reaction evidence="4 5">
        <text>L-glutaminyl-[peptide chain release factor] + S-adenosyl-L-methionine = N(5)-methyl-L-glutaminyl-[peptide chain release factor] + S-adenosyl-L-homocysteine + H(+)</text>
        <dbReference type="Rhea" id="RHEA:42896"/>
        <dbReference type="Rhea" id="RHEA-COMP:10271"/>
        <dbReference type="Rhea" id="RHEA-COMP:10272"/>
        <dbReference type="ChEBI" id="CHEBI:15378"/>
        <dbReference type="ChEBI" id="CHEBI:30011"/>
        <dbReference type="ChEBI" id="CHEBI:57856"/>
        <dbReference type="ChEBI" id="CHEBI:59789"/>
        <dbReference type="ChEBI" id="CHEBI:61891"/>
        <dbReference type="EC" id="2.1.1.297"/>
    </reaction>
</comment>
<feature type="binding site" evidence="5">
    <location>
        <position position="182"/>
    </location>
    <ligand>
        <name>S-adenosyl-L-methionine</name>
        <dbReference type="ChEBI" id="CHEBI:59789"/>
    </ligand>
</feature>
<dbReference type="PANTHER" id="PTHR18895:SF74">
    <property type="entry name" value="MTRF1L RELEASE FACTOR GLUTAMINE METHYLTRANSFERASE"/>
    <property type="match status" value="1"/>
</dbReference>
<dbReference type="Pfam" id="PF17827">
    <property type="entry name" value="PrmC_N"/>
    <property type="match status" value="1"/>
</dbReference>
<protein>
    <recommendedName>
        <fullName evidence="5">Release factor glutamine methyltransferase</fullName>
        <shortName evidence="5">RF MTase</shortName>
        <ecNumber evidence="5">2.1.1.297</ecNumber>
    </recommendedName>
    <alternativeName>
        <fullName evidence="5">N5-glutamine methyltransferase PrmC</fullName>
    </alternativeName>
    <alternativeName>
        <fullName evidence="5">Protein-(glutamine-N5) MTase PrmC</fullName>
    </alternativeName>
    <alternativeName>
        <fullName evidence="5">Protein-glutamine N-methyltransferase PrmC</fullName>
    </alternativeName>
</protein>
<comment type="similarity">
    <text evidence="5">Belongs to the protein N5-glutamine methyltransferase family. PrmC subfamily.</text>
</comment>
<dbReference type="NCBIfam" id="TIGR00536">
    <property type="entry name" value="hemK_fam"/>
    <property type="match status" value="1"/>
</dbReference>
<comment type="caution">
    <text evidence="5">Lacks conserved residue(s) required for the propagation of feature annotation.</text>
</comment>
<dbReference type="InterPro" id="IPR004556">
    <property type="entry name" value="HemK-like"/>
</dbReference>
<dbReference type="Pfam" id="PF05175">
    <property type="entry name" value="MTS"/>
    <property type="match status" value="1"/>
</dbReference>
<evidence type="ECO:0000259" key="7">
    <source>
        <dbReference type="Pfam" id="PF17827"/>
    </source>
</evidence>
<evidence type="ECO:0000256" key="3">
    <source>
        <dbReference type="ARBA" id="ARBA00022691"/>
    </source>
</evidence>
<dbReference type="GO" id="GO:0032259">
    <property type="term" value="P:methylation"/>
    <property type="evidence" value="ECO:0007669"/>
    <property type="project" value="UniProtKB-KW"/>
</dbReference>
<evidence type="ECO:0000313" key="9">
    <source>
        <dbReference type="Proteomes" id="UP000032552"/>
    </source>
</evidence>
<evidence type="ECO:0000313" key="8">
    <source>
        <dbReference type="EMBL" id="GAN36660.1"/>
    </source>
</evidence>
<proteinExistence type="inferred from homology"/>
<dbReference type="EC" id="2.1.1.297" evidence="5"/>
<dbReference type="Proteomes" id="UP000032552">
    <property type="component" value="Unassembled WGS sequence"/>
</dbReference>
<keyword evidence="2 5" id="KW-0808">Transferase</keyword>
<reference evidence="9" key="1">
    <citation type="submission" date="2014-05" db="EMBL/GenBank/DDBJ databases">
        <title>Whole genome sequencing of Lactobacillus casei NRIC0644.</title>
        <authorList>
            <person name="Atarashi H."/>
            <person name="Yoshida Y."/>
            <person name="Fujimura S."/>
            <person name="Tanaka N."/>
            <person name="Shiwa Y."/>
            <person name="Yoshikawa H."/>
            <person name="Okada S."/>
            <person name="Nakagawa J."/>
        </authorList>
    </citation>
    <scope>NUCLEOTIDE SEQUENCE [LARGE SCALE GENOMIC DNA]</scope>
    <source>
        <strain evidence="9">NRIC0644</strain>
    </source>
</reference>
<feature type="domain" description="Release factor glutamine methyltransferase N-terminal" evidence="7">
    <location>
        <begin position="7"/>
        <end position="75"/>
    </location>
</feature>
<evidence type="ECO:0000256" key="1">
    <source>
        <dbReference type="ARBA" id="ARBA00022603"/>
    </source>
</evidence>
<dbReference type="GO" id="GO:0102559">
    <property type="term" value="F:peptide chain release factor N(5)-glutamine methyltransferase activity"/>
    <property type="evidence" value="ECO:0007669"/>
    <property type="project" value="UniProtKB-EC"/>
</dbReference>
<dbReference type="AlphaFoldDB" id="A0A0C9NXH7"/>
<name>A0A0C9NXH7_LACPA</name>
<dbReference type="InterPro" id="IPR050320">
    <property type="entry name" value="N5-glutamine_MTase"/>
</dbReference>
<dbReference type="HAMAP" id="MF_02126">
    <property type="entry name" value="RF_methyltr_PrmC"/>
    <property type="match status" value="1"/>
</dbReference>
<sequence>MSKTYAEALKWASLLLTKDGIDPDGARYVLMTRADFTPSQLILHRQDLMPETRWQQFQQDVERLRQFEPAQYIVGVAPFFGELFKVTPAVLIPRFETEELVAWVAEEQRTAQTGLDLGTGSGAIGLTLARKLPQTTMTLSDVSPEALAVAKQNAKEQQVAVQFTVSDLFAALPARYDFVVTNLPYIAPEETPVMDQSTLRYEPKLALFAGHHGLAVFEQFVAALPQHLTAGGAAYLEFGYRQEPALRELFAKQLPQAQVTFRRDMADHPRMAKLQF</sequence>
<comment type="function">
    <text evidence="5">Methylates the class 1 translation termination release factors RF1/PrfA and RF2/PrfB on the glutamine residue of the universally conserved GGQ motif.</text>
</comment>
<accession>A0A0C9NXH7</accession>
<dbReference type="Gene3D" id="3.40.50.150">
    <property type="entry name" value="Vaccinia Virus protein VP39"/>
    <property type="match status" value="1"/>
</dbReference>
<dbReference type="EMBL" id="BAYM01000084">
    <property type="protein sequence ID" value="GAN36660.1"/>
    <property type="molecule type" value="Genomic_DNA"/>
</dbReference>
<keyword evidence="3 5" id="KW-0949">S-adenosyl-L-methionine</keyword>
<feature type="binding site" evidence="5">
    <location>
        <begin position="118"/>
        <end position="122"/>
    </location>
    <ligand>
        <name>S-adenosyl-L-methionine</name>
        <dbReference type="ChEBI" id="CHEBI:59789"/>
    </ligand>
</feature>
<comment type="caution">
    <text evidence="8">The sequence shown here is derived from an EMBL/GenBank/DDBJ whole genome shotgun (WGS) entry which is preliminary data.</text>
</comment>
<evidence type="ECO:0000256" key="5">
    <source>
        <dbReference type="HAMAP-Rule" id="MF_02126"/>
    </source>
</evidence>
<dbReference type="CDD" id="cd02440">
    <property type="entry name" value="AdoMet_MTases"/>
    <property type="match status" value="1"/>
</dbReference>
<dbReference type="NCBIfam" id="TIGR03534">
    <property type="entry name" value="RF_mod_PrmC"/>
    <property type="match status" value="1"/>
</dbReference>
<dbReference type="Gene3D" id="1.10.8.10">
    <property type="entry name" value="DNA helicase RuvA subunit, C-terminal domain"/>
    <property type="match status" value="1"/>
</dbReference>
<evidence type="ECO:0000259" key="6">
    <source>
        <dbReference type="Pfam" id="PF05175"/>
    </source>
</evidence>
<keyword evidence="1 5" id="KW-0489">Methyltransferase</keyword>
<dbReference type="InterPro" id="IPR019874">
    <property type="entry name" value="RF_methyltr_PrmC"/>
</dbReference>
<dbReference type="RefSeq" id="WP_003569956.1">
    <property type="nucleotide sequence ID" value="NZ_BAYM01000084.1"/>
</dbReference>
<evidence type="ECO:0000256" key="2">
    <source>
        <dbReference type="ARBA" id="ARBA00022679"/>
    </source>
</evidence>
<evidence type="ECO:0000256" key="4">
    <source>
        <dbReference type="ARBA" id="ARBA00048391"/>
    </source>
</evidence>
<dbReference type="SUPFAM" id="SSF53335">
    <property type="entry name" value="S-adenosyl-L-methionine-dependent methyltransferases"/>
    <property type="match status" value="1"/>
</dbReference>
<feature type="domain" description="Methyltransferase small" evidence="6">
    <location>
        <begin position="107"/>
        <end position="190"/>
    </location>
</feature>
<feature type="binding site" evidence="5">
    <location>
        <position position="141"/>
    </location>
    <ligand>
        <name>S-adenosyl-L-methionine</name>
        <dbReference type="ChEBI" id="CHEBI:59789"/>
    </ligand>
</feature>
<organism evidence="8 9">
    <name type="scientific">Lacticaseibacillus paracasei NRIC 0644</name>
    <dbReference type="NCBI Taxonomy" id="1435038"/>
    <lineage>
        <taxon>Bacteria</taxon>
        <taxon>Bacillati</taxon>
        <taxon>Bacillota</taxon>
        <taxon>Bacilli</taxon>
        <taxon>Lactobacillales</taxon>
        <taxon>Lactobacillaceae</taxon>
        <taxon>Lacticaseibacillus</taxon>
    </lineage>
</organism>
<dbReference type="InterPro" id="IPR040758">
    <property type="entry name" value="PrmC_N"/>
</dbReference>
<gene>
    <name evidence="5" type="primary">prmC</name>
    <name evidence="8" type="ORF">LC0644_1249</name>
</gene>